<dbReference type="InterPro" id="IPR000560">
    <property type="entry name" value="His_Pase_clade-2"/>
</dbReference>
<dbReference type="InterPro" id="IPR029033">
    <property type="entry name" value="His_PPase_superfam"/>
</dbReference>
<evidence type="ECO:0000256" key="1">
    <source>
        <dbReference type="ARBA" id="ARBA00005375"/>
    </source>
</evidence>
<dbReference type="EMBL" id="JAPWTJ010000033">
    <property type="protein sequence ID" value="KAJ8984506.1"/>
    <property type="molecule type" value="Genomic_DNA"/>
</dbReference>
<dbReference type="Proteomes" id="UP001162164">
    <property type="component" value="Unassembled WGS sequence"/>
</dbReference>
<comment type="caution">
    <text evidence="2">The sequence shown here is derived from an EMBL/GenBank/DDBJ whole genome shotgun (WGS) entry which is preliminary data.</text>
</comment>
<dbReference type="Pfam" id="PF00328">
    <property type="entry name" value="His_Phos_2"/>
    <property type="match status" value="1"/>
</dbReference>
<dbReference type="PANTHER" id="PTHR11567">
    <property type="entry name" value="ACID PHOSPHATASE-RELATED"/>
    <property type="match status" value="1"/>
</dbReference>
<evidence type="ECO:0000313" key="2">
    <source>
        <dbReference type="EMBL" id="KAJ8984506.1"/>
    </source>
</evidence>
<dbReference type="Gene3D" id="3.40.50.1240">
    <property type="entry name" value="Phosphoglycerate mutase-like"/>
    <property type="match status" value="1"/>
</dbReference>
<accession>A0ABQ9K359</accession>
<dbReference type="PANTHER" id="PTHR11567:SF19">
    <property type="entry name" value="GH19849P"/>
    <property type="match status" value="1"/>
</dbReference>
<dbReference type="CDD" id="cd07061">
    <property type="entry name" value="HP_HAP_like"/>
    <property type="match status" value="1"/>
</dbReference>
<keyword evidence="3" id="KW-1185">Reference proteome</keyword>
<dbReference type="SUPFAM" id="SSF53254">
    <property type="entry name" value="Phosphoglycerate mutase-like"/>
    <property type="match status" value="1"/>
</dbReference>
<comment type="similarity">
    <text evidence="1">Belongs to the histidine acid phosphatase family.</text>
</comment>
<evidence type="ECO:0000313" key="3">
    <source>
        <dbReference type="Proteomes" id="UP001162164"/>
    </source>
</evidence>
<organism evidence="2 3">
    <name type="scientific">Molorchus minor</name>
    <dbReference type="NCBI Taxonomy" id="1323400"/>
    <lineage>
        <taxon>Eukaryota</taxon>
        <taxon>Metazoa</taxon>
        <taxon>Ecdysozoa</taxon>
        <taxon>Arthropoda</taxon>
        <taxon>Hexapoda</taxon>
        <taxon>Insecta</taxon>
        <taxon>Pterygota</taxon>
        <taxon>Neoptera</taxon>
        <taxon>Endopterygota</taxon>
        <taxon>Coleoptera</taxon>
        <taxon>Polyphaga</taxon>
        <taxon>Cucujiformia</taxon>
        <taxon>Chrysomeloidea</taxon>
        <taxon>Cerambycidae</taxon>
        <taxon>Lamiinae</taxon>
        <taxon>Monochamini</taxon>
        <taxon>Molorchus</taxon>
    </lineage>
</organism>
<gene>
    <name evidence="2" type="ORF">NQ317_010977</name>
</gene>
<sequence>MLLPPDSSYRKAIGNCSIDREFFALLDERGRLTMDDWIKFCYCPIDGGICNRSGGTFKNDYCVWSFSQGCPEFSGHQFYSAYCLIKNKTKSPTNMAPETCPKEAPPFKSASLIMLFRHGERSPTETYPNDPYKEYKWSGGWGHLTNRGKLQMYDLGLRLKEEYKDYLPGFYWYEDVNITSSYADRCLMSAELVCAALFPPKGYQVWNPELLWQPVPVKYLPRSQDTSIAMKVKCDKYDKMFNDVMNSSKVQNILSENKELIKYLSENTGTEMDTIGKIELLFNTLEIEMLNNLTLPHWVNDTIMQTMKRLGAQNLALYSETPFMKRIKGGVLLGNIIASMESALQGKNVPSLFLYSGHDLTIVHVLRSLNLVDTIKPNFGATLIFELHSHGEVKIAYRNSWDEVAEEKLIDSCKSPCQLSGWKTYLDPVLPTNWQEECKM</sequence>
<protein>
    <submittedName>
        <fullName evidence="2">Uncharacterized protein</fullName>
    </submittedName>
</protein>
<proteinExistence type="inferred from homology"/>
<dbReference type="InterPro" id="IPR050645">
    <property type="entry name" value="Histidine_acid_phosphatase"/>
</dbReference>
<name>A0ABQ9K359_9CUCU</name>
<reference evidence="2" key="1">
    <citation type="journal article" date="2023" name="Insect Mol. Biol.">
        <title>Genome sequencing provides insights into the evolution of gene families encoding plant cell wall-degrading enzymes in longhorned beetles.</title>
        <authorList>
            <person name="Shin N.R."/>
            <person name="Okamura Y."/>
            <person name="Kirsch R."/>
            <person name="Pauchet Y."/>
        </authorList>
    </citation>
    <scope>NUCLEOTIDE SEQUENCE</scope>
    <source>
        <strain evidence="2">MMC_N1</strain>
    </source>
</reference>